<gene>
    <name evidence="2" type="ORF">MSPICULIGERA_LOCUS4338</name>
</gene>
<dbReference type="EMBL" id="CATQJA010001091">
    <property type="protein sequence ID" value="CAJ0565707.1"/>
    <property type="molecule type" value="Genomic_DNA"/>
</dbReference>
<feature type="domain" description="TTI1 N-terminal TPR" evidence="1">
    <location>
        <begin position="75"/>
        <end position="314"/>
    </location>
</feature>
<protein>
    <recommendedName>
        <fullName evidence="1">TTI1 N-terminal TPR domain-containing protein</fullName>
    </recommendedName>
</protein>
<name>A0AA36CB29_9BILA</name>
<dbReference type="PANTHER" id="PTHR18460:SF3">
    <property type="entry name" value="TELO2-INTERACTING PROTEIN 1 HOMOLOG"/>
    <property type="match status" value="1"/>
</dbReference>
<dbReference type="AlphaFoldDB" id="A0AA36CB29"/>
<dbReference type="InterPro" id="IPR052587">
    <property type="entry name" value="TELO2-interacting_protein_1"/>
</dbReference>
<evidence type="ECO:0000313" key="3">
    <source>
        <dbReference type="Proteomes" id="UP001177023"/>
    </source>
</evidence>
<keyword evidence="3" id="KW-1185">Reference proteome</keyword>
<sequence length="473" mass="52165">MSGDFFPHLNAVLLSGLQALKVGGDARDSLRLSAILLNEGLSLAAIEQQEKDVARLATASALRVIFEQSVAHQKLANIYDEYAKVLSSILIEKERPIFEWKHMKPFFAAVLYMLDLNDVRMELLFGPLKELMAYCHANDILRKELYSDAFLPAIGKLVSSLLSMISSDRLSNSSRIDALLLLQRVLAESPVETVAMFLPGTLMKLTELMRLSSLAAGILCNCTRAYSLTITRALSNKEWETVAGDDEAVASASSASVSKPNAKEVKDLQVKRDKKWFTETAEKVRTLICLSCPVLASHESELVRGELLTFLDELRHAEKPFGDSLLRLHVDIGSILLSDSSTSVQNQARGFLDSVQARHEIAYSAYVYELLKKIQCELTAASNGEENGASPGAPDANFMVNPRLLDQVLSLIRILPDLRVLCFSGAFRGFLQAIFSLIAVDTARLPVVSCEIDNLQGMVEYLLKIPFIPLNTA</sequence>
<feature type="non-terminal residue" evidence="2">
    <location>
        <position position="1"/>
    </location>
</feature>
<reference evidence="2" key="1">
    <citation type="submission" date="2023-06" db="EMBL/GenBank/DDBJ databases">
        <authorList>
            <person name="Delattre M."/>
        </authorList>
    </citation>
    <scope>NUCLEOTIDE SEQUENCE</scope>
    <source>
        <strain evidence="2">AF72</strain>
    </source>
</reference>
<dbReference type="Proteomes" id="UP001177023">
    <property type="component" value="Unassembled WGS sequence"/>
</dbReference>
<proteinExistence type="predicted"/>
<comment type="caution">
    <text evidence="2">The sequence shown here is derived from an EMBL/GenBank/DDBJ whole genome shotgun (WGS) entry which is preliminary data.</text>
</comment>
<accession>A0AA36CB29</accession>
<evidence type="ECO:0000259" key="1">
    <source>
        <dbReference type="Pfam" id="PF24173"/>
    </source>
</evidence>
<dbReference type="PANTHER" id="PTHR18460">
    <property type="entry name" value="TEL2 INTERACTING PROTEIN 1 TTI1 FAMILY MEMBER"/>
    <property type="match status" value="1"/>
</dbReference>
<evidence type="ECO:0000313" key="2">
    <source>
        <dbReference type="EMBL" id="CAJ0565707.1"/>
    </source>
</evidence>
<dbReference type="Pfam" id="PF24173">
    <property type="entry name" value="TPR_TTI1_N"/>
    <property type="match status" value="1"/>
</dbReference>
<dbReference type="InterPro" id="IPR057566">
    <property type="entry name" value="TPR_TTI1_N"/>
</dbReference>
<dbReference type="GO" id="GO:0005737">
    <property type="term" value="C:cytoplasm"/>
    <property type="evidence" value="ECO:0007669"/>
    <property type="project" value="TreeGrafter"/>
</dbReference>
<organism evidence="2 3">
    <name type="scientific">Mesorhabditis spiculigera</name>
    <dbReference type="NCBI Taxonomy" id="96644"/>
    <lineage>
        <taxon>Eukaryota</taxon>
        <taxon>Metazoa</taxon>
        <taxon>Ecdysozoa</taxon>
        <taxon>Nematoda</taxon>
        <taxon>Chromadorea</taxon>
        <taxon>Rhabditida</taxon>
        <taxon>Rhabditina</taxon>
        <taxon>Rhabditomorpha</taxon>
        <taxon>Rhabditoidea</taxon>
        <taxon>Rhabditidae</taxon>
        <taxon>Mesorhabditinae</taxon>
        <taxon>Mesorhabditis</taxon>
    </lineage>
</organism>